<dbReference type="Proteomes" id="UP001203761">
    <property type="component" value="Unassembled WGS sequence"/>
</dbReference>
<dbReference type="PANTHER" id="PTHR30055">
    <property type="entry name" value="HTH-TYPE TRANSCRIPTIONAL REGULATOR RUTR"/>
    <property type="match status" value="1"/>
</dbReference>
<evidence type="ECO:0000256" key="3">
    <source>
        <dbReference type="ARBA" id="ARBA00023163"/>
    </source>
</evidence>
<dbReference type="PROSITE" id="PS01081">
    <property type="entry name" value="HTH_TETR_1"/>
    <property type="match status" value="1"/>
</dbReference>
<feature type="region of interest" description="Disordered" evidence="5">
    <location>
        <begin position="1"/>
        <end position="26"/>
    </location>
</feature>
<reference evidence="7" key="1">
    <citation type="submission" date="2022-02" db="EMBL/GenBank/DDBJ databases">
        <authorList>
            <person name="Lee M."/>
            <person name="Kim S.-J."/>
            <person name="Jung M.-Y."/>
        </authorList>
    </citation>
    <scope>NUCLEOTIDE SEQUENCE</scope>
    <source>
        <strain evidence="7">JHP9</strain>
    </source>
</reference>
<accession>A0ABT0QZG2</accession>
<organism evidence="7 8">
    <name type="scientific">Brachybacterium equifaecis</name>
    <dbReference type="NCBI Taxonomy" id="2910770"/>
    <lineage>
        <taxon>Bacteria</taxon>
        <taxon>Bacillati</taxon>
        <taxon>Actinomycetota</taxon>
        <taxon>Actinomycetes</taxon>
        <taxon>Micrococcales</taxon>
        <taxon>Dermabacteraceae</taxon>
        <taxon>Brachybacterium</taxon>
    </lineage>
</organism>
<keyword evidence="1" id="KW-0805">Transcription regulation</keyword>
<dbReference type="PANTHER" id="PTHR30055:SF234">
    <property type="entry name" value="HTH-TYPE TRANSCRIPTIONAL REGULATOR BETI"/>
    <property type="match status" value="1"/>
</dbReference>
<evidence type="ECO:0000256" key="1">
    <source>
        <dbReference type="ARBA" id="ARBA00023015"/>
    </source>
</evidence>
<evidence type="ECO:0000256" key="4">
    <source>
        <dbReference type="PROSITE-ProRule" id="PRU00335"/>
    </source>
</evidence>
<gene>
    <name evidence="7" type="ORF">Bequi_05875</name>
</gene>
<dbReference type="InterPro" id="IPR050109">
    <property type="entry name" value="HTH-type_TetR-like_transc_reg"/>
</dbReference>
<dbReference type="PRINTS" id="PR00455">
    <property type="entry name" value="HTHTETR"/>
</dbReference>
<dbReference type="SUPFAM" id="SSF46689">
    <property type="entry name" value="Homeodomain-like"/>
    <property type="match status" value="1"/>
</dbReference>
<proteinExistence type="predicted"/>
<protein>
    <submittedName>
        <fullName evidence="7">TetR/AcrR family transcriptional regulator</fullName>
    </submittedName>
</protein>
<keyword evidence="8" id="KW-1185">Reference proteome</keyword>
<feature type="domain" description="HTH tetR-type" evidence="6">
    <location>
        <begin position="36"/>
        <end position="96"/>
    </location>
</feature>
<evidence type="ECO:0000313" key="8">
    <source>
        <dbReference type="Proteomes" id="UP001203761"/>
    </source>
</evidence>
<feature type="DNA-binding region" description="H-T-H motif" evidence="4">
    <location>
        <begin position="59"/>
        <end position="78"/>
    </location>
</feature>
<evidence type="ECO:0000313" key="7">
    <source>
        <dbReference type="EMBL" id="MCL6422919.1"/>
    </source>
</evidence>
<evidence type="ECO:0000256" key="2">
    <source>
        <dbReference type="ARBA" id="ARBA00023125"/>
    </source>
</evidence>
<dbReference type="Gene3D" id="1.10.357.10">
    <property type="entry name" value="Tetracycline Repressor, domain 2"/>
    <property type="match status" value="1"/>
</dbReference>
<dbReference type="RefSeq" id="WP_249737028.1">
    <property type="nucleotide sequence ID" value="NZ_JAKNCJ010000002.1"/>
</dbReference>
<evidence type="ECO:0000259" key="6">
    <source>
        <dbReference type="PROSITE" id="PS50977"/>
    </source>
</evidence>
<dbReference type="InterPro" id="IPR001647">
    <property type="entry name" value="HTH_TetR"/>
</dbReference>
<name>A0ABT0QZG2_9MICO</name>
<keyword evidence="3" id="KW-0804">Transcription</keyword>
<evidence type="ECO:0000256" key="5">
    <source>
        <dbReference type="SAM" id="MobiDB-lite"/>
    </source>
</evidence>
<dbReference type="InterPro" id="IPR023772">
    <property type="entry name" value="DNA-bd_HTH_TetR-type_CS"/>
</dbReference>
<keyword evidence="2 4" id="KW-0238">DNA-binding</keyword>
<comment type="caution">
    <text evidence="7">The sequence shown here is derived from an EMBL/GenBank/DDBJ whole genome shotgun (WGS) entry which is preliminary data.</text>
</comment>
<sequence>MADSLSTDSGSTDSGSTDSGASADGACDSLRERKKRRTQDAIHLAALELVAEQGLSAVTVEKIAERAGVSPRTFFNHWATKESAVLGLNALGGGDVAQDLRDRPESEGPAAALRETIRMFIRRISSAPERRELKRAVMLKEPQLHVLSAGQSQATQQDLIAAYEERLRRAAPQLSPDAVRARATLAVQVAYAIVRSAFAVSMAQGTELTPEFERTLEAYEAGGLI</sequence>
<dbReference type="InterPro" id="IPR009057">
    <property type="entry name" value="Homeodomain-like_sf"/>
</dbReference>
<dbReference type="EMBL" id="JAKNCJ010000002">
    <property type="protein sequence ID" value="MCL6422919.1"/>
    <property type="molecule type" value="Genomic_DNA"/>
</dbReference>
<dbReference type="PROSITE" id="PS50977">
    <property type="entry name" value="HTH_TETR_2"/>
    <property type="match status" value="1"/>
</dbReference>
<dbReference type="Pfam" id="PF00440">
    <property type="entry name" value="TetR_N"/>
    <property type="match status" value="1"/>
</dbReference>